<organism evidence="9 10">
    <name type="scientific">Mycetocola tolaasinivorans</name>
    <dbReference type="NCBI Taxonomy" id="76635"/>
    <lineage>
        <taxon>Bacteria</taxon>
        <taxon>Bacillati</taxon>
        <taxon>Actinomycetota</taxon>
        <taxon>Actinomycetes</taxon>
        <taxon>Micrococcales</taxon>
        <taxon>Microbacteriaceae</taxon>
        <taxon>Mycetocola</taxon>
    </lineage>
</organism>
<evidence type="ECO:0000256" key="7">
    <source>
        <dbReference type="RuleBase" id="RU363032"/>
    </source>
</evidence>
<sequence length="383" mass="40062">MCRRAPHTGAVGTQIPQCYLAPSARSVPTESANRWRPCESDPHVSAVSMSVLESPSSALETPGLASNSASPERRRSPWPRFLLGRILGGVGAVFGACTLVFIMIAATGNPIRLLLAGAASDEEIARLTAEHGYDRPVLVQYLVFLRDVATGSFPPSLRMGVNPFGPVLTALGNTLALTILAIIIGALAGLVIGYLTVVLRNRFVVNALLTGIFALQAIPSFFLGIVLVLLFGLILPIFPTSGSGTPLHLVLPALTLAAVVAPGIARVFRTSLLETLGQDHVLAARAKGTPAAPFLRRHVIANALAPVISLLGVQSGSLLAGAILVESVFAWPGLGALTVDAVTNQDYSVVIAAVVVIATTFVTTTVLADIVVAILNPQFRVER</sequence>
<feature type="transmembrane region" description="Helical" evidence="7">
    <location>
        <begin position="207"/>
        <end position="235"/>
    </location>
</feature>
<dbReference type="PANTHER" id="PTHR43163">
    <property type="entry name" value="DIPEPTIDE TRANSPORT SYSTEM PERMEASE PROTEIN DPPB-RELATED"/>
    <property type="match status" value="1"/>
</dbReference>
<dbReference type="SUPFAM" id="SSF161098">
    <property type="entry name" value="MetI-like"/>
    <property type="match status" value="1"/>
</dbReference>
<proteinExistence type="inferred from homology"/>
<dbReference type="PROSITE" id="PS50928">
    <property type="entry name" value="ABC_TM1"/>
    <property type="match status" value="1"/>
</dbReference>
<evidence type="ECO:0000256" key="5">
    <source>
        <dbReference type="ARBA" id="ARBA00022989"/>
    </source>
</evidence>
<comment type="caution">
    <text evidence="9">The sequence shown here is derived from an EMBL/GenBank/DDBJ whole genome shotgun (WGS) entry which is preliminary data.</text>
</comment>
<keyword evidence="4 7" id="KW-0812">Transmembrane</keyword>
<dbReference type="PANTHER" id="PTHR43163:SF6">
    <property type="entry name" value="DIPEPTIDE TRANSPORT SYSTEM PERMEASE PROTEIN DPPB-RELATED"/>
    <property type="match status" value="1"/>
</dbReference>
<evidence type="ECO:0000313" key="10">
    <source>
        <dbReference type="Proteomes" id="UP000272503"/>
    </source>
</evidence>
<keyword evidence="6 7" id="KW-0472">Membrane</keyword>
<comment type="subcellular location">
    <subcellularLocation>
        <location evidence="1 7">Cell membrane</location>
        <topology evidence="1 7">Multi-pass membrane protein</topology>
    </subcellularLocation>
</comment>
<dbReference type="EMBL" id="RCUX01000002">
    <property type="protein sequence ID" value="RLP77526.1"/>
    <property type="molecule type" value="Genomic_DNA"/>
</dbReference>
<dbReference type="Gene3D" id="1.10.3720.10">
    <property type="entry name" value="MetI-like"/>
    <property type="match status" value="1"/>
</dbReference>
<dbReference type="OrthoDB" id="9778910at2"/>
<keyword evidence="5 7" id="KW-1133">Transmembrane helix</keyword>
<keyword evidence="10" id="KW-1185">Reference proteome</keyword>
<keyword evidence="2 7" id="KW-0813">Transport</keyword>
<dbReference type="Pfam" id="PF00528">
    <property type="entry name" value="BPD_transp_1"/>
    <property type="match status" value="1"/>
</dbReference>
<evidence type="ECO:0000313" key="9">
    <source>
        <dbReference type="EMBL" id="RLP77526.1"/>
    </source>
</evidence>
<feature type="domain" description="ABC transmembrane type-1" evidence="8">
    <location>
        <begin position="171"/>
        <end position="368"/>
    </location>
</feature>
<gene>
    <name evidence="9" type="ORF">D9V32_03525</name>
</gene>
<feature type="transmembrane region" description="Helical" evidence="7">
    <location>
        <begin position="247"/>
        <end position="268"/>
    </location>
</feature>
<evidence type="ECO:0000256" key="6">
    <source>
        <dbReference type="ARBA" id="ARBA00023136"/>
    </source>
</evidence>
<comment type="similarity">
    <text evidence="7">Belongs to the binding-protein-dependent transport system permease family.</text>
</comment>
<evidence type="ECO:0000259" key="8">
    <source>
        <dbReference type="PROSITE" id="PS50928"/>
    </source>
</evidence>
<evidence type="ECO:0000256" key="2">
    <source>
        <dbReference type="ARBA" id="ARBA00022448"/>
    </source>
</evidence>
<evidence type="ECO:0000256" key="1">
    <source>
        <dbReference type="ARBA" id="ARBA00004651"/>
    </source>
</evidence>
<evidence type="ECO:0000256" key="3">
    <source>
        <dbReference type="ARBA" id="ARBA00022475"/>
    </source>
</evidence>
<dbReference type="AlphaFoldDB" id="A0A3L7AAN1"/>
<dbReference type="InterPro" id="IPR035906">
    <property type="entry name" value="MetI-like_sf"/>
</dbReference>
<feature type="transmembrane region" description="Helical" evidence="7">
    <location>
        <begin position="175"/>
        <end position="195"/>
    </location>
</feature>
<reference evidence="9 10" key="1">
    <citation type="submission" date="2018-10" db="EMBL/GenBank/DDBJ databases">
        <authorList>
            <person name="Li J."/>
        </authorList>
    </citation>
    <scope>NUCLEOTIDE SEQUENCE [LARGE SCALE GENOMIC DNA]</scope>
    <source>
        <strain evidence="9 10">IF 016277</strain>
    </source>
</reference>
<name>A0A3L7AAN1_9MICO</name>
<keyword evidence="3" id="KW-1003">Cell membrane</keyword>
<dbReference type="CDD" id="cd06261">
    <property type="entry name" value="TM_PBP2"/>
    <property type="match status" value="1"/>
</dbReference>
<feature type="transmembrane region" description="Helical" evidence="7">
    <location>
        <begin position="82"/>
        <end position="106"/>
    </location>
</feature>
<protein>
    <submittedName>
        <fullName evidence="9">ABC transporter permease</fullName>
    </submittedName>
</protein>
<evidence type="ECO:0000256" key="4">
    <source>
        <dbReference type="ARBA" id="ARBA00022692"/>
    </source>
</evidence>
<feature type="transmembrane region" description="Helical" evidence="7">
    <location>
        <begin position="349"/>
        <end position="375"/>
    </location>
</feature>
<dbReference type="InterPro" id="IPR000515">
    <property type="entry name" value="MetI-like"/>
</dbReference>
<dbReference type="Proteomes" id="UP000272503">
    <property type="component" value="Unassembled WGS sequence"/>
</dbReference>
<dbReference type="GO" id="GO:0055085">
    <property type="term" value="P:transmembrane transport"/>
    <property type="evidence" value="ECO:0007669"/>
    <property type="project" value="InterPro"/>
</dbReference>
<dbReference type="GO" id="GO:0005886">
    <property type="term" value="C:plasma membrane"/>
    <property type="evidence" value="ECO:0007669"/>
    <property type="project" value="UniProtKB-SubCell"/>
</dbReference>
<accession>A0A3L7AAN1</accession>
<feature type="transmembrane region" description="Helical" evidence="7">
    <location>
        <begin position="303"/>
        <end position="329"/>
    </location>
</feature>